<evidence type="ECO:0000313" key="1">
    <source>
        <dbReference type="EMBL" id="KAF6007367.1"/>
    </source>
</evidence>
<protein>
    <submittedName>
        <fullName evidence="1">Uncharacterized protein</fullName>
    </submittedName>
</protein>
<organism evidence="1 2">
    <name type="scientific">Dekkera bruxellensis</name>
    <name type="common">Brettanomyces custersii</name>
    <dbReference type="NCBI Taxonomy" id="5007"/>
    <lineage>
        <taxon>Eukaryota</taxon>
        <taxon>Fungi</taxon>
        <taxon>Dikarya</taxon>
        <taxon>Ascomycota</taxon>
        <taxon>Saccharomycotina</taxon>
        <taxon>Pichiomycetes</taxon>
        <taxon>Pichiales</taxon>
        <taxon>Pichiaceae</taxon>
        <taxon>Brettanomyces</taxon>
    </lineage>
</organism>
<sequence>MNDNKMDQNNLEWGTQNLNNINADDNNDGDTFEMELYNASNREYEQEIKAKREKEVSRKYVGILLRIRYLVQDYILEPLITLSRLCELTILFFPVILSYPIVFFGHRNRKGEHAGALRWYKFVRIAAETAGA</sequence>
<evidence type="ECO:0000313" key="2">
    <source>
        <dbReference type="Proteomes" id="UP000568158"/>
    </source>
</evidence>
<gene>
    <name evidence="1" type="ORF">HII12_004528</name>
</gene>
<accession>A0A8H6B9A0</accession>
<dbReference type="Proteomes" id="UP000568158">
    <property type="component" value="Unassembled WGS sequence"/>
</dbReference>
<comment type="caution">
    <text evidence="1">The sequence shown here is derived from an EMBL/GenBank/DDBJ whole genome shotgun (WGS) entry which is preliminary data.</text>
</comment>
<name>A0A8H6B9A0_DEKBR</name>
<dbReference type="AlphaFoldDB" id="A0A8H6B9A0"/>
<reference evidence="1 2" key="1">
    <citation type="journal article" date="2020" name="Appl. Microbiol. Biotechnol.">
        <title>Targeted gene deletion in Brettanomyces bruxellensis with an expression-free CRISPR-Cas9 system.</title>
        <authorList>
            <person name="Varela C."/>
            <person name="Bartel C."/>
            <person name="Onetto C."/>
            <person name="Borneman A."/>
        </authorList>
    </citation>
    <scope>NUCLEOTIDE SEQUENCE [LARGE SCALE GENOMIC DNA]</scope>
    <source>
        <strain evidence="1 2">AWRI1613</strain>
    </source>
</reference>
<dbReference type="EMBL" id="JABCYN010000042">
    <property type="protein sequence ID" value="KAF6007367.1"/>
    <property type="molecule type" value="Genomic_DNA"/>
</dbReference>
<proteinExistence type="predicted"/>